<evidence type="ECO:0000259" key="11">
    <source>
        <dbReference type="SMART" id="SM00941"/>
    </source>
</evidence>
<dbReference type="SUPFAM" id="SSF52418">
    <property type="entry name" value="Nucleoside phosphorylase/phosphoribosyltransferase catalytic domain"/>
    <property type="match status" value="1"/>
</dbReference>
<dbReference type="Gene3D" id="3.40.1030.10">
    <property type="entry name" value="Nucleoside phosphorylase/phosphoribosyltransferase catalytic domain"/>
    <property type="match status" value="1"/>
</dbReference>
<dbReference type="EC" id="2.4.2.2" evidence="5"/>
<dbReference type="Pfam" id="PF07831">
    <property type="entry name" value="PYNP_C"/>
    <property type="match status" value="1"/>
</dbReference>
<evidence type="ECO:0000256" key="3">
    <source>
        <dbReference type="ARBA" id="ARBA00006915"/>
    </source>
</evidence>
<protein>
    <recommendedName>
        <fullName evidence="6">Pyrimidine-nucleoside phosphorylase</fullName>
        <ecNumber evidence="5">2.4.2.2</ecNumber>
    </recommendedName>
</protein>
<dbReference type="InterPro" id="IPR036320">
    <property type="entry name" value="Glycosyl_Trfase_fam3_N_dom_sf"/>
</dbReference>
<evidence type="ECO:0000313" key="13">
    <source>
        <dbReference type="Proteomes" id="UP000245622"/>
    </source>
</evidence>
<evidence type="ECO:0000256" key="10">
    <source>
        <dbReference type="ARBA" id="ARBA00048525"/>
    </source>
</evidence>
<dbReference type="NCBIfam" id="NF004490">
    <property type="entry name" value="PRK05820.1"/>
    <property type="match status" value="1"/>
</dbReference>
<dbReference type="GO" id="GO:0005829">
    <property type="term" value="C:cytosol"/>
    <property type="evidence" value="ECO:0007669"/>
    <property type="project" value="TreeGrafter"/>
</dbReference>
<evidence type="ECO:0000256" key="1">
    <source>
        <dbReference type="ARBA" id="ARBA00001066"/>
    </source>
</evidence>
<comment type="catalytic activity">
    <reaction evidence="10">
        <text>thymidine + phosphate = 2-deoxy-alpha-D-ribose 1-phosphate + thymine</text>
        <dbReference type="Rhea" id="RHEA:16037"/>
        <dbReference type="ChEBI" id="CHEBI:17748"/>
        <dbReference type="ChEBI" id="CHEBI:17821"/>
        <dbReference type="ChEBI" id="CHEBI:43474"/>
        <dbReference type="ChEBI" id="CHEBI:57259"/>
        <dbReference type="EC" id="2.4.2.2"/>
    </reaction>
</comment>
<dbReference type="InterPro" id="IPR035902">
    <property type="entry name" value="Nuc_phospho_transferase"/>
</dbReference>
<dbReference type="InterPro" id="IPR017459">
    <property type="entry name" value="Glycosyl_Trfase_fam3_N_dom"/>
</dbReference>
<comment type="subunit">
    <text evidence="4">Homodimer.</text>
</comment>
<keyword evidence="7 12" id="KW-0328">Glycosyltransferase</keyword>
<dbReference type="InterPro" id="IPR018090">
    <property type="entry name" value="Pyrmidine_PPas_bac/euk"/>
</dbReference>
<evidence type="ECO:0000313" key="12">
    <source>
        <dbReference type="EMBL" id="CED94498.1"/>
    </source>
</evidence>
<dbReference type="InterPro" id="IPR000053">
    <property type="entry name" value="Thymidine/pyrmidine_PPase"/>
</dbReference>
<comment type="catalytic activity">
    <reaction evidence="9">
        <text>uridine + phosphate = alpha-D-ribose 1-phosphate + uracil</text>
        <dbReference type="Rhea" id="RHEA:24388"/>
        <dbReference type="ChEBI" id="CHEBI:16704"/>
        <dbReference type="ChEBI" id="CHEBI:17568"/>
        <dbReference type="ChEBI" id="CHEBI:43474"/>
        <dbReference type="ChEBI" id="CHEBI:57720"/>
        <dbReference type="EC" id="2.4.2.2"/>
    </reaction>
</comment>
<evidence type="ECO:0000256" key="8">
    <source>
        <dbReference type="ARBA" id="ARBA00022679"/>
    </source>
</evidence>
<dbReference type="AlphaFoldDB" id="A0A1V1I2R2"/>
<keyword evidence="8 12" id="KW-0808">Transferase</keyword>
<evidence type="ECO:0000256" key="2">
    <source>
        <dbReference type="ARBA" id="ARBA00003877"/>
    </source>
</evidence>
<dbReference type="KEGG" id="ril:CRIB_1892"/>
<proteinExistence type="inferred from homology"/>
<sequence length="441" mass="47989">MRVYDIIRKKRDQQKLSKAEIDFFVEKYSIGEIPDYQVAALLMAIYINKMDKEETVYLTEAMMNSGEVIDLSDIDGIKVDKHSTGGVGDKTTIALAPLVAACGAPVAKMSGRGLGHTGGTLDKLEAIPGFSIEMDSKKFIDSVNEHKIAVCGQTASIAVADKKMYALRDVTATVDNISLIAASIMCKKLASGANAILLDVKTGDGAFMKTLDDSFELAKAMVDIGCGMDRETIGMITDMDEPLGFAVGNSLEVIEAIETLKGNGPKDFVLLCETLGSYMLVLAKVAKDFDEGLNMIREAITSGKALEKLRVFIENQGGDKNVVDDYTLLPQASKIIPIKSNKSGYISKIEAEEVGISAMILGAGRETKDDILDLSAGIVLEKKVGDYVNEGDILAYMHLNKEEKFEQAKERFINAYSIAEEKIEPKKLIYGVVTKDEVKKF</sequence>
<dbReference type="NCBIfam" id="NF004747">
    <property type="entry name" value="PRK06078.1"/>
    <property type="match status" value="1"/>
</dbReference>
<dbReference type="Proteomes" id="UP000245622">
    <property type="component" value="Chromosome 1"/>
</dbReference>
<dbReference type="InterPro" id="IPR000312">
    <property type="entry name" value="Glycosyl_Trfase_fam3"/>
</dbReference>
<dbReference type="Pfam" id="PF00591">
    <property type="entry name" value="Glycos_transf_3"/>
    <property type="match status" value="1"/>
</dbReference>
<name>A0A1V1I2R2_9FIRM</name>
<dbReference type="GO" id="GO:0006206">
    <property type="term" value="P:pyrimidine nucleobase metabolic process"/>
    <property type="evidence" value="ECO:0007669"/>
    <property type="project" value="InterPro"/>
</dbReference>
<dbReference type="GO" id="GO:0004850">
    <property type="term" value="F:uridine phosphorylase activity"/>
    <property type="evidence" value="ECO:0007669"/>
    <property type="project" value="RHEA"/>
</dbReference>
<dbReference type="PANTHER" id="PTHR10515">
    <property type="entry name" value="THYMIDINE PHOSPHORYLASE"/>
    <property type="match status" value="1"/>
</dbReference>
<comment type="function">
    <text evidence="2">Catalyzes phosphorolysis of the pyrimidine nucleosides uridine, thymidine and 2'-deoxyuridine with the formation of the corresponding pyrimidine base and ribose-1-phosphate.</text>
</comment>
<dbReference type="RefSeq" id="WP_180702008.1">
    <property type="nucleotide sequence ID" value="NZ_LN555523.1"/>
</dbReference>
<comment type="catalytic activity">
    <reaction evidence="1">
        <text>2'-deoxyuridine + phosphate = 2-deoxy-alpha-D-ribose 1-phosphate + uracil</text>
        <dbReference type="Rhea" id="RHEA:22824"/>
        <dbReference type="ChEBI" id="CHEBI:16450"/>
        <dbReference type="ChEBI" id="CHEBI:17568"/>
        <dbReference type="ChEBI" id="CHEBI:43474"/>
        <dbReference type="ChEBI" id="CHEBI:57259"/>
        <dbReference type="EC" id="2.4.2.2"/>
    </reaction>
</comment>
<dbReference type="Pfam" id="PF02885">
    <property type="entry name" value="Glycos_trans_3N"/>
    <property type="match status" value="1"/>
</dbReference>
<evidence type="ECO:0000256" key="5">
    <source>
        <dbReference type="ARBA" id="ARBA00011889"/>
    </source>
</evidence>
<keyword evidence="13" id="KW-1185">Reference proteome</keyword>
<dbReference type="InterPro" id="IPR013102">
    <property type="entry name" value="PYNP_C"/>
</dbReference>
<dbReference type="NCBIfam" id="TIGR02644">
    <property type="entry name" value="Y_phosphoryl"/>
    <property type="match status" value="1"/>
</dbReference>
<dbReference type="EMBL" id="LN555523">
    <property type="protein sequence ID" value="CED94498.1"/>
    <property type="molecule type" value="Genomic_DNA"/>
</dbReference>
<dbReference type="GO" id="GO:0006213">
    <property type="term" value="P:pyrimidine nucleoside metabolic process"/>
    <property type="evidence" value="ECO:0007669"/>
    <property type="project" value="InterPro"/>
</dbReference>
<dbReference type="SUPFAM" id="SSF54680">
    <property type="entry name" value="Pyrimidine nucleoside phosphorylase C-terminal domain"/>
    <property type="match status" value="1"/>
</dbReference>
<evidence type="ECO:0000256" key="6">
    <source>
        <dbReference type="ARBA" id="ARBA00014680"/>
    </source>
</evidence>
<dbReference type="SUPFAM" id="SSF47648">
    <property type="entry name" value="Nucleoside phosphorylase/phosphoribosyltransferase N-terminal domain"/>
    <property type="match status" value="1"/>
</dbReference>
<evidence type="ECO:0000256" key="7">
    <source>
        <dbReference type="ARBA" id="ARBA00022676"/>
    </source>
</evidence>
<comment type="similarity">
    <text evidence="3">Belongs to the thymidine/pyrimidine-nucleoside phosphorylase family.</text>
</comment>
<gene>
    <name evidence="12" type="ORF">CRIB_1892</name>
</gene>
<dbReference type="GO" id="GO:0047847">
    <property type="term" value="F:deoxyuridine phosphorylase activity"/>
    <property type="evidence" value="ECO:0007669"/>
    <property type="project" value="RHEA"/>
</dbReference>
<dbReference type="Gene3D" id="3.90.1170.30">
    <property type="entry name" value="Pyrimidine nucleoside phosphorylase-like, C-terminal domain"/>
    <property type="match status" value="1"/>
</dbReference>
<organism evidence="12 13">
    <name type="scientific">Romboutsia ilealis</name>
    <dbReference type="NCBI Taxonomy" id="1115758"/>
    <lineage>
        <taxon>Bacteria</taxon>
        <taxon>Bacillati</taxon>
        <taxon>Bacillota</taxon>
        <taxon>Clostridia</taxon>
        <taxon>Peptostreptococcales</taxon>
        <taxon>Peptostreptococcaceae</taxon>
        <taxon>Romboutsia</taxon>
    </lineage>
</organism>
<evidence type="ECO:0000256" key="9">
    <source>
        <dbReference type="ARBA" id="ARBA00048453"/>
    </source>
</evidence>
<dbReference type="GO" id="GO:0009032">
    <property type="term" value="F:thymidine phosphorylase activity"/>
    <property type="evidence" value="ECO:0007669"/>
    <property type="project" value="RHEA"/>
</dbReference>
<dbReference type="PROSITE" id="PS00647">
    <property type="entry name" value="THYMID_PHOSPHORYLASE"/>
    <property type="match status" value="1"/>
</dbReference>
<evidence type="ECO:0000256" key="4">
    <source>
        <dbReference type="ARBA" id="ARBA00011738"/>
    </source>
</evidence>
<dbReference type="InterPro" id="IPR036566">
    <property type="entry name" value="PYNP-like_C_sf"/>
</dbReference>
<dbReference type="GO" id="GO:0004645">
    <property type="term" value="F:1,4-alpha-oligoglucan phosphorylase activity"/>
    <property type="evidence" value="ECO:0007669"/>
    <property type="project" value="InterPro"/>
</dbReference>
<dbReference type="PANTHER" id="PTHR10515:SF0">
    <property type="entry name" value="THYMIDINE PHOSPHORYLASE"/>
    <property type="match status" value="1"/>
</dbReference>
<dbReference type="InterPro" id="IPR017872">
    <property type="entry name" value="Pyrmidine_PPase_CS"/>
</dbReference>
<dbReference type="SMART" id="SM00941">
    <property type="entry name" value="PYNP_C"/>
    <property type="match status" value="1"/>
</dbReference>
<feature type="domain" description="Pyrimidine nucleoside phosphorylase C-terminal" evidence="11">
    <location>
        <begin position="345"/>
        <end position="419"/>
    </location>
</feature>
<reference evidence="12 13" key="1">
    <citation type="submission" date="2014-04" db="EMBL/GenBank/DDBJ databases">
        <authorList>
            <person name="Hornung B.V."/>
        </authorList>
    </citation>
    <scope>NUCLEOTIDE SEQUENCE [LARGE SCALE GENOMIC DNA]</scope>
    <source>
        <strain evidence="12 13">CRIB</strain>
    </source>
</reference>
<accession>A0A1V1I2R2</accession>
<dbReference type="Gene3D" id="1.20.970.10">
    <property type="entry name" value="Transferase, Pyrimidine Nucleoside Phosphorylase, Chain C"/>
    <property type="match status" value="1"/>
</dbReference>
<dbReference type="PIRSF" id="PIRSF000478">
    <property type="entry name" value="TP_PyNP"/>
    <property type="match status" value="1"/>
</dbReference>
<dbReference type="GeneID" id="82205918"/>
<dbReference type="FunFam" id="3.40.1030.10:FF:000003">
    <property type="entry name" value="Pyrimidine-nucleoside phosphorylase"/>
    <property type="match status" value="1"/>
</dbReference>